<organism evidence="4">
    <name type="scientific">Vanderwaltozyma polyspora (strain ATCC 22028 / DSM 70294 / BCRC 21397 / CBS 2163 / NBRC 10782 / NRRL Y-8283 / UCD 57-17)</name>
    <name type="common">Kluyveromyces polysporus</name>
    <dbReference type="NCBI Taxonomy" id="436907"/>
    <lineage>
        <taxon>Eukaryota</taxon>
        <taxon>Fungi</taxon>
        <taxon>Dikarya</taxon>
        <taxon>Ascomycota</taxon>
        <taxon>Saccharomycotina</taxon>
        <taxon>Saccharomycetes</taxon>
        <taxon>Saccharomycetales</taxon>
        <taxon>Saccharomycetaceae</taxon>
        <taxon>Vanderwaltozyma</taxon>
    </lineage>
</organism>
<keyword evidence="1" id="KW-0175">Coiled coil</keyword>
<dbReference type="InterPro" id="IPR013258">
    <property type="entry name" value="Striatin_N"/>
</dbReference>
<dbReference type="SUPFAM" id="SSF50969">
    <property type="entry name" value="YVTN repeat-like/Quinoprotein amine dehydrogenase"/>
    <property type="match status" value="1"/>
</dbReference>
<evidence type="ECO:0000313" key="3">
    <source>
        <dbReference type="EMBL" id="EDO14414.1"/>
    </source>
</evidence>
<proteinExistence type="predicted"/>
<dbReference type="PANTHER" id="PTHR15653:SF0">
    <property type="entry name" value="CONNECTOR OF KINASE TO AP-1, ISOFORM E"/>
    <property type="match status" value="1"/>
</dbReference>
<dbReference type="RefSeq" id="XP_001642272.1">
    <property type="nucleotide sequence ID" value="XM_001642222.1"/>
</dbReference>
<evidence type="ECO:0000259" key="2">
    <source>
        <dbReference type="Pfam" id="PF08232"/>
    </source>
</evidence>
<dbReference type="KEGG" id="vpo:Kpol_197p2"/>
<dbReference type="PhylomeDB" id="A7TTJ3"/>
<dbReference type="InterPro" id="IPR011044">
    <property type="entry name" value="Quino_amine_DH_bsu"/>
</dbReference>
<sequence length="482" mass="55399">MNNQAQQVQPQHVHPHYTLPGIMHYLQTEFTKNERDRISWELEKFEMKSRIAQLEGENRDLRYKLSKLNVLNNNHKSTNDVENEKTLDEAQVFTNSRLAVQENVKEIIYLLKNTNIDVLNNVNIDSREKLHNLQSLNATSSVDQKMVANQELTPSFHELLSDSSIENIKLLKVSSDNSIIISGDNSIEKFNIDPNNFGKSNRMLYTGVSSNLIDVYAANNNIISLDDTNIKTWLVNHQDISSTYDLLSSDNTEIDLKLVRDVDFKNNWLLLTTNEKIHIWKILLPQEDKKNEITIETKQQIDKESENRTILSASYGITEKSIVVFYNNPFELIIYNFQGTILQKIDLSNSIDITSVKPDLSDVFIKLHLNKDSSKLLLQLDNLIVCYSFDQRQVVLRYTLPSIPDAISYKFIKDIIAISYQDGTMEVRKLSNFNNIIKEYKSKTAPSTTHHLLELFIVNNIPFLASATNNNKITLHKLPAAL</sequence>
<dbReference type="STRING" id="436907.A7TTJ3"/>
<dbReference type="EMBL" id="DS480578">
    <property type="protein sequence ID" value="EDO14414.1"/>
    <property type="molecule type" value="Genomic_DNA"/>
</dbReference>
<accession>A7TTJ3</accession>
<evidence type="ECO:0000313" key="4">
    <source>
        <dbReference type="Proteomes" id="UP000000267"/>
    </source>
</evidence>
<dbReference type="OrthoDB" id="727118at2759"/>
<name>A7TTJ3_VANPO</name>
<dbReference type="AlphaFoldDB" id="A7TTJ3"/>
<dbReference type="GO" id="GO:0005783">
    <property type="term" value="C:endoplasmic reticulum"/>
    <property type="evidence" value="ECO:0007669"/>
    <property type="project" value="EnsemblFungi"/>
</dbReference>
<dbReference type="InParanoid" id="A7TTJ3"/>
<dbReference type="Pfam" id="PF08232">
    <property type="entry name" value="Striatin"/>
    <property type="match status" value="1"/>
</dbReference>
<keyword evidence="4" id="KW-1185">Reference proteome</keyword>
<evidence type="ECO:0000256" key="1">
    <source>
        <dbReference type="ARBA" id="ARBA00023054"/>
    </source>
</evidence>
<reference evidence="3 4" key="1">
    <citation type="journal article" date="2007" name="Proc. Natl. Acad. Sci. U.S.A.">
        <title>Independent sorting-out of thousands of duplicated gene pairs in two yeast species descended from a whole-genome duplication.</title>
        <authorList>
            <person name="Scannell D.R."/>
            <person name="Frank A.C."/>
            <person name="Conant G.C."/>
            <person name="Byrne K.P."/>
            <person name="Woolfit M."/>
            <person name="Wolfe K.H."/>
        </authorList>
    </citation>
    <scope>NUCLEOTIDE SEQUENCE [LARGE SCALE GENOMIC DNA]</scope>
    <source>
        <strain evidence="4">ATCC 22028 / DSM 70294 / BCRC 21397 / CBS 2163 / NBRC 10782 / NRRL Y-8283 / UCD 57-17</strain>
    </source>
</reference>
<dbReference type="OMA" id="ERDRITW"/>
<dbReference type="HOGENOM" id="CLU_034775_0_0_1"/>
<dbReference type="FunCoup" id="A7TTJ3">
    <property type="interactions" value="97"/>
</dbReference>
<protein>
    <recommendedName>
        <fullName evidence="2">Striatin N-terminal domain-containing protein</fullName>
    </recommendedName>
</protein>
<dbReference type="GO" id="GO:0000321">
    <property type="term" value="P:re-entry into mitotic cell cycle after pheromone arrest"/>
    <property type="evidence" value="ECO:0007669"/>
    <property type="project" value="EnsemblFungi"/>
</dbReference>
<gene>
    <name evidence="3" type="ORF">Kpol_197p2</name>
</gene>
<feature type="domain" description="Striatin N-terminal" evidence="2">
    <location>
        <begin position="18"/>
        <end position="62"/>
    </location>
</feature>
<dbReference type="eggNOG" id="KOG0642">
    <property type="taxonomic scope" value="Eukaryota"/>
</dbReference>
<dbReference type="GeneID" id="5542406"/>
<dbReference type="Proteomes" id="UP000000267">
    <property type="component" value="Unassembled WGS sequence"/>
</dbReference>
<dbReference type="InterPro" id="IPR051488">
    <property type="entry name" value="WD_repeat_striatin"/>
</dbReference>
<dbReference type="PANTHER" id="PTHR15653">
    <property type="entry name" value="STRIATIN"/>
    <property type="match status" value="1"/>
</dbReference>